<reference evidence="2" key="2">
    <citation type="submission" date="2016-05" db="EMBL/GenBank/DDBJ databases">
        <title>Comparative analysis highlights variable genome content of wheat rusts and divergence of the mating loci.</title>
        <authorList>
            <person name="Cuomo C.A."/>
            <person name="Bakkeren G."/>
            <person name="Szabo L."/>
            <person name="Khalil H."/>
            <person name="Joly D."/>
            <person name="Goldberg J."/>
            <person name="Young S."/>
            <person name="Zeng Q."/>
            <person name="Fellers J."/>
        </authorList>
    </citation>
    <scope>NUCLEOTIDE SEQUENCE [LARGE SCALE GENOMIC DNA]</scope>
    <source>
        <strain evidence="2">1-1 BBBD Race 1</strain>
    </source>
</reference>
<feature type="compositionally biased region" description="Low complexity" evidence="1">
    <location>
        <begin position="144"/>
        <end position="157"/>
    </location>
</feature>
<gene>
    <name evidence="2" type="ORF">PTTG_30613</name>
</gene>
<reference evidence="2" key="1">
    <citation type="submission" date="2009-11" db="EMBL/GenBank/DDBJ databases">
        <authorList>
            <consortium name="The Broad Institute Genome Sequencing Platform"/>
            <person name="Ward D."/>
            <person name="Feldgarden M."/>
            <person name="Earl A."/>
            <person name="Young S.K."/>
            <person name="Zeng Q."/>
            <person name="Koehrsen M."/>
            <person name="Alvarado L."/>
            <person name="Berlin A."/>
            <person name="Bochicchio J."/>
            <person name="Borenstein D."/>
            <person name="Chapman S.B."/>
            <person name="Chen Z."/>
            <person name="Engels R."/>
            <person name="Freedman E."/>
            <person name="Gellesch M."/>
            <person name="Goldberg J."/>
            <person name="Griggs A."/>
            <person name="Gujja S."/>
            <person name="Heilman E."/>
            <person name="Heiman D."/>
            <person name="Hepburn T."/>
            <person name="Howarth C."/>
            <person name="Jen D."/>
            <person name="Larson L."/>
            <person name="Lewis B."/>
            <person name="Mehta T."/>
            <person name="Park D."/>
            <person name="Pearson M."/>
            <person name="Roberts A."/>
            <person name="Saif S."/>
            <person name="Shea T."/>
            <person name="Shenoy N."/>
            <person name="Sisk P."/>
            <person name="Stolte C."/>
            <person name="Sykes S."/>
            <person name="Thomson T."/>
            <person name="Walk T."/>
            <person name="White J."/>
            <person name="Yandava C."/>
            <person name="Izard J."/>
            <person name="Baranova O.V."/>
            <person name="Blanton J.M."/>
            <person name="Tanner A.C."/>
            <person name="Dewhirst F.E."/>
            <person name="Haas B."/>
            <person name="Nusbaum C."/>
            <person name="Birren B."/>
        </authorList>
    </citation>
    <scope>NUCLEOTIDE SEQUENCE [LARGE SCALE GENOMIC DNA]</scope>
    <source>
        <strain evidence="2">1-1 BBBD Race 1</strain>
    </source>
</reference>
<organism evidence="2">
    <name type="scientific">Puccinia triticina (isolate 1-1 / race 1 (BBBD))</name>
    <name type="common">Brown leaf rust fungus</name>
    <dbReference type="NCBI Taxonomy" id="630390"/>
    <lineage>
        <taxon>Eukaryota</taxon>
        <taxon>Fungi</taxon>
        <taxon>Dikarya</taxon>
        <taxon>Basidiomycota</taxon>
        <taxon>Pucciniomycotina</taxon>
        <taxon>Pucciniomycetes</taxon>
        <taxon>Pucciniales</taxon>
        <taxon>Pucciniaceae</taxon>
        <taxon>Puccinia</taxon>
    </lineage>
</organism>
<evidence type="ECO:0000313" key="4">
    <source>
        <dbReference type="Proteomes" id="UP000005240"/>
    </source>
</evidence>
<feature type="non-terminal residue" evidence="2">
    <location>
        <position position="1"/>
    </location>
</feature>
<dbReference type="EMBL" id="ADAS02005046">
    <property type="protein sequence ID" value="OAV85323.1"/>
    <property type="molecule type" value="Genomic_DNA"/>
</dbReference>
<dbReference type="AlphaFoldDB" id="A0A180G0F3"/>
<feature type="region of interest" description="Disordered" evidence="1">
    <location>
        <begin position="133"/>
        <end position="216"/>
    </location>
</feature>
<feature type="compositionally biased region" description="Gly residues" evidence="1">
    <location>
        <begin position="182"/>
        <end position="210"/>
    </location>
</feature>
<evidence type="ECO:0000313" key="2">
    <source>
        <dbReference type="EMBL" id="OAV85323.1"/>
    </source>
</evidence>
<sequence length="216" mass="23160">SINHQGFYDAVAKIPNHANLAIWLIAHKWNADRIIKREGFMTALQYEIQVRTNALTHRVTMPDGSLSVANISIYWKEIVLTQHAKVVWFGEDEFKDNPYAVGGCRFGWDPITSQPTVKKEDHASKIPLHLQQPVAKGAAHSARPGPKTPKGPSGSKGQQPKQGSFKGGRWGTSHDDRDDGDAYGGGGGNQRGAGNGGGGGNGGNGSGKGYNKGKTY</sequence>
<proteinExistence type="predicted"/>
<accession>A0A180G0F3</accession>
<reference evidence="3" key="4">
    <citation type="submission" date="2025-05" db="UniProtKB">
        <authorList>
            <consortium name="EnsemblFungi"/>
        </authorList>
    </citation>
    <scope>IDENTIFICATION</scope>
    <source>
        <strain evidence="3">isolate 1-1 / race 1 (BBBD)</strain>
    </source>
</reference>
<name>A0A180G0F3_PUCT1</name>
<dbReference type="Proteomes" id="UP000005240">
    <property type="component" value="Unassembled WGS sequence"/>
</dbReference>
<dbReference type="EnsemblFungi" id="PTTG_30613-t43_1">
    <property type="protein sequence ID" value="PTTG_30613-t43_1-p1"/>
    <property type="gene ID" value="PTTG_30613"/>
</dbReference>
<evidence type="ECO:0000256" key="1">
    <source>
        <dbReference type="SAM" id="MobiDB-lite"/>
    </source>
</evidence>
<reference evidence="3 4" key="3">
    <citation type="journal article" date="2017" name="G3 (Bethesda)">
        <title>Comparative analysis highlights variable genome content of wheat rusts and divergence of the mating loci.</title>
        <authorList>
            <person name="Cuomo C.A."/>
            <person name="Bakkeren G."/>
            <person name="Khalil H.B."/>
            <person name="Panwar V."/>
            <person name="Joly D."/>
            <person name="Linning R."/>
            <person name="Sakthikumar S."/>
            <person name="Song X."/>
            <person name="Adiconis X."/>
            <person name="Fan L."/>
            <person name="Goldberg J.M."/>
            <person name="Levin J.Z."/>
            <person name="Young S."/>
            <person name="Zeng Q."/>
            <person name="Anikster Y."/>
            <person name="Bruce M."/>
            <person name="Wang M."/>
            <person name="Yin C."/>
            <person name="McCallum B."/>
            <person name="Szabo L.J."/>
            <person name="Hulbert S."/>
            <person name="Chen X."/>
            <person name="Fellers J.P."/>
        </authorList>
    </citation>
    <scope>NUCLEOTIDE SEQUENCE</scope>
    <source>
        <strain evidence="4">Isolate 1-1 / race 1 (BBBD)</strain>
        <strain evidence="3">isolate 1-1 / race 1 (BBBD)</strain>
    </source>
</reference>
<dbReference type="VEuPathDB" id="FungiDB:PTTG_30613"/>
<keyword evidence="4" id="KW-1185">Reference proteome</keyword>
<protein>
    <submittedName>
        <fullName evidence="2 3">Uncharacterized protein</fullName>
    </submittedName>
</protein>
<evidence type="ECO:0000313" key="3">
    <source>
        <dbReference type="EnsemblFungi" id="PTTG_30613-t43_1-p1"/>
    </source>
</evidence>